<keyword evidence="2 13" id="KW-0963">Cytoplasm</keyword>
<dbReference type="GO" id="GO:0140096">
    <property type="term" value="F:catalytic activity, acting on a protein"/>
    <property type="evidence" value="ECO:0007669"/>
    <property type="project" value="UniProtKB-ARBA"/>
</dbReference>
<dbReference type="SUPFAM" id="SSF55186">
    <property type="entry name" value="ThrRS/AlaRS common domain"/>
    <property type="match status" value="1"/>
</dbReference>
<comment type="subcellular location">
    <subcellularLocation>
        <location evidence="13">Cytoplasm</location>
    </subcellularLocation>
</comment>
<dbReference type="FunFam" id="3.30.980.10:FF:000005">
    <property type="entry name" value="Threonyl-tRNA synthetase, mitochondrial"/>
    <property type="match status" value="1"/>
</dbReference>
<dbReference type="Pfam" id="PF07973">
    <property type="entry name" value="tRNA_SAD"/>
    <property type="match status" value="1"/>
</dbReference>
<evidence type="ECO:0000256" key="5">
    <source>
        <dbReference type="ARBA" id="ARBA00022723"/>
    </source>
</evidence>
<dbReference type="CDD" id="cd00860">
    <property type="entry name" value="ThrRS_anticodon"/>
    <property type="match status" value="1"/>
</dbReference>
<dbReference type="RefSeq" id="WP_183329059.1">
    <property type="nucleotide sequence ID" value="NZ_JACHHK010000008.1"/>
</dbReference>
<feature type="binding site" evidence="13">
    <location>
        <position position="327"/>
    </location>
    <ligand>
        <name>Zn(2+)</name>
        <dbReference type="ChEBI" id="CHEBI:29105"/>
        <note>catalytic</note>
    </ligand>
</feature>
<keyword evidence="3 13" id="KW-0820">tRNA-binding</keyword>
<dbReference type="PANTHER" id="PTHR11451:SF44">
    <property type="entry name" value="THREONINE--TRNA LIGASE, CHLOROPLASTIC_MITOCHONDRIAL 2"/>
    <property type="match status" value="1"/>
</dbReference>
<comment type="subunit">
    <text evidence="13">Homodimer.</text>
</comment>
<accession>A0A7W8CY59</accession>
<dbReference type="InterPro" id="IPR047246">
    <property type="entry name" value="ThrRS_anticodon"/>
</dbReference>
<evidence type="ECO:0000256" key="8">
    <source>
        <dbReference type="ARBA" id="ARBA00022840"/>
    </source>
</evidence>
<dbReference type="PRINTS" id="PR01047">
    <property type="entry name" value="TRNASYNTHTHR"/>
</dbReference>
<evidence type="ECO:0000256" key="2">
    <source>
        <dbReference type="ARBA" id="ARBA00022490"/>
    </source>
</evidence>
<comment type="cofactor">
    <cofactor evidence="13">
        <name>Zn(2+)</name>
        <dbReference type="ChEBI" id="CHEBI:29105"/>
    </cofactor>
    <text evidence="13">Binds 1 zinc ion per subunit.</text>
</comment>
<evidence type="ECO:0000256" key="6">
    <source>
        <dbReference type="ARBA" id="ARBA00022741"/>
    </source>
</evidence>
<dbReference type="InterPro" id="IPR006195">
    <property type="entry name" value="aa-tRNA-synth_II"/>
</dbReference>
<dbReference type="InterPro" id="IPR002314">
    <property type="entry name" value="aa-tRNA-synt_IIb"/>
</dbReference>
<keyword evidence="4 13" id="KW-0436">Ligase</keyword>
<dbReference type="GO" id="GO:0005524">
    <property type="term" value="F:ATP binding"/>
    <property type="evidence" value="ECO:0007669"/>
    <property type="project" value="UniProtKB-UniRule"/>
</dbReference>
<keyword evidence="11 13" id="KW-0030">Aminoacyl-tRNA synthetase</keyword>
<evidence type="ECO:0000256" key="10">
    <source>
        <dbReference type="ARBA" id="ARBA00022917"/>
    </source>
</evidence>
<dbReference type="SUPFAM" id="SSF52954">
    <property type="entry name" value="Class II aaRS ABD-related"/>
    <property type="match status" value="1"/>
</dbReference>
<dbReference type="FunFam" id="3.30.930.10:FF:000002">
    <property type="entry name" value="Threonine--tRNA ligase"/>
    <property type="match status" value="1"/>
</dbReference>
<dbReference type="EMBL" id="JACHHK010000008">
    <property type="protein sequence ID" value="MBB5183763.1"/>
    <property type="molecule type" value="Genomic_DNA"/>
</dbReference>
<keyword evidence="10 13" id="KW-0648">Protein biosynthesis</keyword>
<comment type="similarity">
    <text evidence="1 13">Belongs to the class-II aminoacyl-tRNA synthetase family.</text>
</comment>
<dbReference type="SUPFAM" id="SSF55681">
    <property type="entry name" value="Class II aaRS and biotin synthetases"/>
    <property type="match status" value="1"/>
</dbReference>
<feature type="binding site" evidence="13">
    <location>
        <position position="276"/>
    </location>
    <ligand>
        <name>Zn(2+)</name>
        <dbReference type="ChEBI" id="CHEBI:29105"/>
        <note>catalytic</note>
    </ligand>
</feature>
<dbReference type="GO" id="GO:0046872">
    <property type="term" value="F:metal ion binding"/>
    <property type="evidence" value="ECO:0007669"/>
    <property type="project" value="UniProtKB-KW"/>
</dbReference>
<organism evidence="15 16">
    <name type="scientific">Catenisphaera adipataccumulans</name>
    <dbReference type="NCBI Taxonomy" id="700500"/>
    <lineage>
        <taxon>Bacteria</taxon>
        <taxon>Bacillati</taxon>
        <taxon>Bacillota</taxon>
        <taxon>Erysipelotrichia</taxon>
        <taxon>Erysipelotrichales</taxon>
        <taxon>Erysipelotrichaceae</taxon>
        <taxon>Catenisphaera</taxon>
    </lineage>
</organism>
<dbReference type="PANTHER" id="PTHR11451">
    <property type="entry name" value="THREONINE-TRNA LIGASE"/>
    <property type="match status" value="1"/>
</dbReference>
<dbReference type="Gene3D" id="3.30.54.20">
    <property type="match status" value="1"/>
</dbReference>
<comment type="caution">
    <text evidence="15">The sequence shown here is derived from an EMBL/GenBank/DDBJ whole genome shotgun (WGS) entry which is preliminary data.</text>
</comment>
<dbReference type="GO" id="GO:0005737">
    <property type="term" value="C:cytoplasm"/>
    <property type="evidence" value="ECO:0007669"/>
    <property type="project" value="UniProtKB-SubCell"/>
</dbReference>
<dbReference type="HAMAP" id="MF_00184">
    <property type="entry name" value="Thr_tRNA_synth"/>
    <property type="match status" value="1"/>
</dbReference>
<dbReference type="NCBIfam" id="TIGR00418">
    <property type="entry name" value="thrS"/>
    <property type="match status" value="1"/>
</dbReference>
<dbReference type="Gene3D" id="3.40.50.800">
    <property type="entry name" value="Anticodon-binding domain"/>
    <property type="match status" value="1"/>
</dbReference>
<comment type="catalytic activity">
    <reaction evidence="12 13">
        <text>tRNA(Thr) + L-threonine + ATP = L-threonyl-tRNA(Thr) + AMP + diphosphate + H(+)</text>
        <dbReference type="Rhea" id="RHEA:24624"/>
        <dbReference type="Rhea" id="RHEA-COMP:9670"/>
        <dbReference type="Rhea" id="RHEA-COMP:9704"/>
        <dbReference type="ChEBI" id="CHEBI:15378"/>
        <dbReference type="ChEBI" id="CHEBI:30616"/>
        <dbReference type="ChEBI" id="CHEBI:33019"/>
        <dbReference type="ChEBI" id="CHEBI:57926"/>
        <dbReference type="ChEBI" id="CHEBI:78442"/>
        <dbReference type="ChEBI" id="CHEBI:78534"/>
        <dbReference type="ChEBI" id="CHEBI:456215"/>
        <dbReference type="EC" id="6.1.1.3"/>
    </reaction>
</comment>
<dbReference type="Pfam" id="PF03129">
    <property type="entry name" value="HGTP_anticodon"/>
    <property type="match status" value="1"/>
</dbReference>
<keyword evidence="9 13" id="KW-0694">RNA-binding</keyword>
<evidence type="ECO:0000256" key="9">
    <source>
        <dbReference type="ARBA" id="ARBA00022884"/>
    </source>
</evidence>
<dbReference type="GO" id="GO:0006435">
    <property type="term" value="P:threonyl-tRNA aminoacylation"/>
    <property type="evidence" value="ECO:0007669"/>
    <property type="project" value="UniProtKB-UniRule"/>
</dbReference>
<dbReference type="Pfam" id="PF00587">
    <property type="entry name" value="tRNA-synt_2b"/>
    <property type="match status" value="1"/>
</dbReference>
<dbReference type="PROSITE" id="PS50862">
    <property type="entry name" value="AA_TRNA_LIGASE_II"/>
    <property type="match status" value="1"/>
</dbReference>
<dbReference type="Gene3D" id="3.30.930.10">
    <property type="entry name" value="Bira Bifunctional Protein, Domain 2"/>
    <property type="match status" value="1"/>
</dbReference>
<keyword evidence="5 13" id="KW-0479">Metal-binding</keyword>
<evidence type="ECO:0000256" key="3">
    <source>
        <dbReference type="ARBA" id="ARBA00022555"/>
    </source>
</evidence>
<evidence type="ECO:0000256" key="12">
    <source>
        <dbReference type="ARBA" id="ARBA00049515"/>
    </source>
</evidence>
<name>A0A7W8CY59_9FIRM</name>
<keyword evidence="8 13" id="KW-0067">ATP-binding</keyword>
<dbReference type="InterPro" id="IPR045864">
    <property type="entry name" value="aa-tRNA-synth_II/BPL/LPL"/>
</dbReference>
<evidence type="ECO:0000259" key="14">
    <source>
        <dbReference type="PROSITE" id="PS50862"/>
    </source>
</evidence>
<evidence type="ECO:0000256" key="1">
    <source>
        <dbReference type="ARBA" id="ARBA00008226"/>
    </source>
</evidence>
<dbReference type="GO" id="GO:0000049">
    <property type="term" value="F:tRNA binding"/>
    <property type="evidence" value="ECO:0007669"/>
    <property type="project" value="UniProtKB-KW"/>
</dbReference>
<dbReference type="GO" id="GO:0004829">
    <property type="term" value="F:threonine-tRNA ligase activity"/>
    <property type="evidence" value="ECO:0007669"/>
    <property type="project" value="UniProtKB-UniRule"/>
</dbReference>
<feature type="binding site" evidence="13">
    <location>
        <position position="453"/>
    </location>
    <ligand>
        <name>Zn(2+)</name>
        <dbReference type="ChEBI" id="CHEBI:29105"/>
        <note>catalytic</note>
    </ligand>
</feature>
<dbReference type="InterPro" id="IPR018163">
    <property type="entry name" value="Thr/Ala-tRNA-synth_IIc_edit"/>
</dbReference>
<dbReference type="Proteomes" id="UP000539953">
    <property type="component" value="Unassembled WGS sequence"/>
</dbReference>
<reference evidence="15 16" key="1">
    <citation type="submission" date="2020-08" db="EMBL/GenBank/DDBJ databases">
        <title>Genomic Encyclopedia of Type Strains, Phase IV (KMG-IV): sequencing the most valuable type-strain genomes for metagenomic binning, comparative biology and taxonomic classification.</title>
        <authorList>
            <person name="Goeker M."/>
        </authorList>
    </citation>
    <scope>NUCLEOTIDE SEQUENCE [LARGE SCALE GENOMIC DNA]</scope>
    <source>
        <strain evidence="15 16">DSM 25799</strain>
    </source>
</reference>
<proteinExistence type="inferred from homology"/>
<dbReference type="GO" id="GO:0016740">
    <property type="term" value="F:transferase activity"/>
    <property type="evidence" value="ECO:0007669"/>
    <property type="project" value="UniProtKB-ARBA"/>
</dbReference>
<protein>
    <recommendedName>
        <fullName evidence="13">Threonine--tRNA ligase</fullName>
        <ecNumber evidence="13">6.1.1.3</ecNumber>
    </recommendedName>
    <alternativeName>
        <fullName evidence="13">Threonyl-tRNA synthetase</fullName>
        <shortName evidence="13">ThrRS</shortName>
    </alternativeName>
</protein>
<dbReference type="InterPro" id="IPR036621">
    <property type="entry name" value="Anticodon-bd_dom_sf"/>
</dbReference>
<dbReference type="Gene3D" id="3.30.980.10">
    <property type="entry name" value="Threonyl-trna Synthetase, Chain A, domain 2"/>
    <property type="match status" value="1"/>
</dbReference>
<dbReference type="SMART" id="SM00863">
    <property type="entry name" value="tRNA_SAD"/>
    <property type="match status" value="1"/>
</dbReference>
<evidence type="ECO:0000256" key="11">
    <source>
        <dbReference type="ARBA" id="ARBA00023146"/>
    </source>
</evidence>
<sequence length="585" mass="67492">MKLVDFTEDEHLKTLNHSCAHVMAQAVKHLYPQAKFWVGPVVQEGFYYDIDLGDYSLKDDDLPKIEKEMKKICKDGKRIVRHEISKEEALEQFKDDPYKLDLINRFPDGTQISMYTQGDYTDLCRGPHVETVKQCRNFKLMKHSGAYWKGDKNNKMLQRIYGVCFDTKEDLAEYLEALEEAKKRDHKKLGREMGLFTITEYAAGMPIFLPNGMILRNILEQYWLQEHTKAGYNMIKTPIIMSRELWETSGHWEHYKENMYTTKVDGRDYAIKPMNCPGALLVYNSSLHSYKDLPYRLAEMGQVHRHEASGALNGLFRVRTFTQDDAHIFITEDQLADEVKRIISLIDRMYSVFGLSYKIELSTRPEKGYMGEIEMWDQSEKALADACKAAGKDFDINPGDGAFYGPKLDFHIQDSLGRVWQCGTIQLDINLPARFGCTYVDKDGQKKMPLMLHRVVYGSIERFIGILIEHFGGHFPLWLAPHQIVVIPVHQGKHLAYAQKVKETLEASGLRVDLDDRNEKLGYRVREAQMQKVPYQIVVGDGEEENGTVTIRRSGSRQSETLKLDDAARRFVNEVDTKALFEINE</sequence>
<dbReference type="InterPro" id="IPR012947">
    <property type="entry name" value="tRNA_SAD"/>
</dbReference>
<dbReference type="InterPro" id="IPR033728">
    <property type="entry name" value="ThrRS_core"/>
</dbReference>
<evidence type="ECO:0000313" key="16">
    <source>
        <dbReference type="Proteomes" id="UP000539953"/>
    </source>
</evidence>
<dbReference type="EC" id="6.1.1.3" evidence="13"/>
<evidence type="ECO:0000256" key="13">
    <source>
        <dbReference type="HAMAP-Rule" id="MF_00184"/>
    </source>
</evidence>
<dbReference type="CDD" id="cd00771">
    <property type="entry name" value="ThrRS_core"/>
    <property type="match status" value="1"/>
</dbReference>
<gene>
    <name evidence="13" type="primary">thrS</name>
    <name evidence="15" type="ORF">HNQ47_001804</name>
</gene>
<dbReference type="FunFam" id="3.40.50.800:FF:000001">
    <property type="entry name" value="Threonine--tRNA ligase"/>
    <property type="match status" value="1"/>
</dbReference>
<dbReference type="AlphaFoldDB" id="A0A7W8CY59"/>
<keyword evidence="7 13" id="KW-0862">Zinc</keyword>
<evidence type="ECO:0000256" key="4">
    <source>
        <dbReference type="ARBA" id="ARBA00022598"/>
    </source>
</evidence>
<feature type="region of interest" description="Catalytic" evidence="13">
    <location>
        <begin position="185"/>
        <end position="476"/>
    </location>
</feature>
<dbReference type="InterPro" id="IPR004154">
    <property type="entry name" value="Anticodon-bd"/>
</dbReference>
<evidence type="ECO:0000313" key="15">
    <source>
        <dbReference type="EMBL" id="MBB5183763.1"/>
    </source>
</evidence>
<feature type="domain" description="Aminoacyl-transfer RNA synthetases class-II family profile" evidence="14">
    <location>
        <begin position="210"/>
        <end position="476"/>
    </location>
</feature>
<keyword evidence="16" id="KW-1185">Reference proteome</keyword>
<dbReference type="InterPro" id="IPR002320">
    <property type="entry name" value="Thr-tRNA-ligase_IIa"/>
</dbReference>
<dbReference type="FunFam" id="3.30.54.20:FF:000002">
    <property type="entry name" value="Threonine--tRNA ligase"/>
    <property type="match status" value="1"/>
</dbReference>
<keyword evidence="6 13" id="KW-0547">Nucleotide-binding</keyword>
<evidence type="ECO:0000256" key="7">
    <source>
        <dbReference type="ARBA" id="ARBA00022833"/>
    </source>
</evidence>